<dbReference type="CDD" id="cd12087">
    <property type="entry name" value="TM_EGFR-like"/>
    <property type="match status" value="1"/>
</dbReference>
<dbReference type="PANTHER" id="PTHR15549">
    <property type="entry name" value="PAIRED IMMUNOGLOBULIN-LIKE TYPE 2 RECEPTOR"/>
    <property type="match status" value="1"/>
</dbReference>
<proteinExistence type="predicted"/>
<dbReference type="RefSeq" id="XP_016643759.1">
    <property type="nucleotide sequence ID" value="XM_016786783.1"/>
</dbReference>
<evidence type="ECO:0000256" key="3">
    <source>
        <dbReference type="ARBA" id="ARBA00022989"/>
    </source>
</evidence>
<organism evidence="7 8">
    <name type="scientific">Pseudallescheria apiosperma</name>
    <name type="common">Scedosporium apiospermum</name>
    <dbReference type="NCBI Taxonomy" id="563466"/>
    <lineage>
        <taxon>Eukaryota</taxon>
        <taxon>Fungi</taxon>
        <taxon>Dikarya</taxon>
        <taxon>Ascomycota</taxon>
        <taxon>Pezizomycotina</taxon>
        <taxon>Sordariomycetes</taxon>
        <taxon>Hypocreomycetidae</taxon>
        <taxon>Microascales</taxon>
        <taxon>Microascaceae</taxon>
        <taxon>Scedosporium</taxon>
    </lineage>
</organism>
<dbReference type="PANTHER" id="PTHR15549:SF6">
    <property type="entry name" value="MID2 DOMAIN-CONTAINING PROTEIN"/>
    <property type="match status" value="1"/>
</dbReference>
<keyword evidence="8" id="KW-1185">Reference proteome</keyword>
<dbReference type="EMBL" id="JOWA01000090">
    <property type="protein sequence ID" value="KEZ43960.1"/>
    <property type="molecule type" value="Genomic_DNA"/>
</dbReference>
<feature type="transmembrane region" description="Helical" evidence="6">
    <location>
        <begin position="81"/>
        <end position="106"/>
    </location>
</feature>
<dbReference type="HOGENOM" id="CLU_947155_0_0_1"/>
<feature type="compositionally biased region" description="Low complexity" evidence="5">
    <location>
        <begin position="239"/>
        <end position="248"/>
    </location>
</feature>
<dbReference type="AlphaFoldDB" id="A0A084G9E8"/>
<dbReference type="Proteomes" id="UP000028545">
    <property type="component" value="Unassembled WGS sequence"/>
</dbReference>
<dbReference type="VEuPathDB" id="FungiDB:SAPIO_CDS4165"/>
<evidence type="ECO:0000256" key="6">
    <source>
        <dbReference type="SAM" id="Phobius"/>
    </source>
</evidence>
<feature type="region of interest" description="Disordered" evidence="5">
    <location>
        <begin position="114"/>
        <end position="294"/>
    </location>
</feature>
<name>A0A084G9E8_PSEDA</name>
<keyword evidence="3 6" id="KW-1133">Transmembrane helix</keyword>
<dbReference type="GO" id="GO:0071944">
    <property type="term" value="C:cell periphery"/>
    <property type="evidence" value="ECO:0007669"/>
    <property type="project" value="UniProtKB-ARBA"/>
</dbReference>
<dbReference type="InterPro" id="IPR051694">
    <property type="entry name" value="Immunoregulatory_rcpt-like"/>
</dbReference>
<comment type="subcellular location">
    <subcellularLocation>
        <location evidence="1">Membrane</location>
        <topology evidence="1">Single-pass membrane protein</topology>
    </subcellularLocation>
</comment>
<evidence type="ECO:0000256" key="1">
    <source>
        <dbReference type="ARBA" id="ARBA00004167"/>
    </source>
</evidence>
<comment type="caution">
    <text evidence="7">The sequence shown here is derived from an EMBL/GenBank/DDBJ whole genome shotgun (WGS) entry which is preliminary data.</text>
</comment>
<reference evidence="7 8" key="1">
    <citation type="journal article" date="2014" name="Genome Announc.">
        <title>Draft genome sequence of the pathogenic fungus Scedosporium apiospermum.</title>
        <authorList>
            <person name="Vandeputte P."/>
            <person name="Ghamrawi S."/>
            <person name="Rechenmann M."/>
            <person name="Iltis A."/>
            <person name="Giraud S."/>
            <person name="Fleury M."/>
            <person name="Thornton C."/>
            <person name="Delhaes L."/>
            <person name="Meyer W."/>
            <person name="Papon N."/>
            <person name="Bouchara J.P."/>
        </authorList>
    </citation>
    <scope>NUCLEOTIDE SEQUENCE [LARGE SCALE GENOMIC DNA]</scope>
    <source>
        <strain evidence="7 8">IHEM 14462</strain>
    </source>
</reference>
<evidence type="ECO:0000256" key="2">
    <source>
        <dbReference type="ARBA" id="ARBA00022692"/>
    </source>
</evidence>
<keyword evidence="2 6" id="KW-0812">Transmembrane</keyword>
<sequence length="294" mass="30836">MIFGECGVLRIYEASPDVTPSAILRTCIEKLGLPTSAATLYRQLPGITSKPSSDSTAEESNGSSSSGDGNEGSGGSSKAGVIAGAVVGSVVGIGLLAGAAFLFWFLRKRSKPGMPQNPVPQNPVVENVATGPSELGGIGKTAEEIGKPEIDGQEKPATESAAELGARSPPTAELGSLGPSPLPHTQELSAQPTATELAGSPPLTCQSGSPGELPASRMIYEMPAEPYEREERRPREEGQQQTTELQLQAIHEATEEPINMYKAEQRKRRKRGPGVKIPPSWCRSFGKSKSASAM</sequence>
<keyword evidence="4 6" id="KW-0472">Membrane</keyword>
<evidence type="ECO:0000313" key="8">
    <source>
        <dbReference type="Proteomes" id="UP000028545"/>
    </source>
</evidence>
<evidence type="ECO:0000313" key="7">
    <source>
        <dbReference type="EMBL" id="KEZ43960.1"/>
    </source>
</evidence>
<feature type="region of interest" description="Disordered" evidence="5">
    <location>
        <begin position="45"/>
        <end position="77"/>
    </location>
</feature>
<dbReference type="KEGG" id="sapo:SAPIO_CDS4165"/>
<dbReference type="GO" id="GO:0016020">
    <property type="term" value="C:membrane"/>
    <property type="evidence" value="ECO:0007669"/>
    <property type="project" value="UniProtKB-SubCell"/>
</dbReference>
<accession>A0A084G9E8</accession>
<feature type="compositionally biased region" description="Basic and acidic residues" evidence="5">
    <location>
        <begin position="141"/>
        <end position="157"/>
    </location>
</feature>
<gene>
    <name evidence="7" type="ORF">SAPIO_CDS4165</name>
</gene>
<evidence type="ECO:0000256" key="5">
    <source>
        <dbReference type="SAM" id="MobiDB-lite"/>
    </source>
</evidence>
<protein>
    <submittedName>
        <fullName evidence="7">Uncharacterized protein</fullName>
    </submittedName>
</protein>
<dbReference type="GeneID" id="27723237"/>
<feature type="compositionally biased region" description="Low complexity" evidence="5">
    <location>
        <begin position="52"/>
        <end position="68"/>
    </location>
</feature>
<evidence type="ECO:0000256" key="4">
    <source>
        <dbReference type="ARBA" id="ARBA00023136"/>
    </source>
</evidence>
<feature type="compositionally biased region" description="Basic and acidic residues" evidence="5">
    <location>
        <begin position="226"/>
        <end position="238"/>
    </location>
</feature>